<keyword evidence="4" id="KW-1185">Reference proteome</keyword>
<reference evidence="4" key="1">
    <citation type="journal article" date="2019" name="Int. J. Syst. Evol. Microbiol.">
        <title>The Global Catalogue of Microorganisms (GCM) 10K type strain sequencing project: providing services to taxonomists for standard genome sequencing and annotation.</title>
        <authorList>
            <consortium name="The Broad Institute Genomics Platform"/>
            <consortium name="The Broad Institute Genome Sequencing Center for Infectious Disease"/>
            <person name="Wu L."/>
            <person name="Ma J."/>
        </authorList>
    </citation>
    <scope>NUCLEOTIDE SEQUENCE [LARGE SCALE GENOMIC DNA]</scope>
    <source>
        <strain evidence="4">IBRC-M 10908</strain>
    </source>
</reference>
<evidence type="ECO:0000313" key="4">
    <source>
        <dbReference type="Proteomes" id="UP001595823"/>
    </source>
</evidence>
<feature type="region of interest" description="Disordered" evidence="1">
    <location>
        <begin position="108"/>
        <end position="135"/>
    </location>
</feature>
<accession>A0ABV8U3Q2</accession>
<name>A0ABV8U3Q2_9ACTN</name>
<gene>
    <name evidence="3" type="ORF">ACFPET_19480</name>
</gene>
<evidence type="ECO:0000313" key="3">
    <source>
        <dbReference type="EMBL" id="MFC4337384.1"/>
    </source>
</evidence>
<proteinExistence type="predicted"/>
<organism evidence="3 4">
    <name type="scientific">Salininema proteolyticum</name>
    <dbReference type="NCBI Taxonomy" id="1607685"/>
    <lineage>
        <taxon>Bacteria</taxon>
        <taxon>Bacillati</taxon>
        <taxon>Actinomycetota</taxon>
        <taxon>Actinomycetes</taxon>
        <taxon>Glycomycetales</taxon>
        <taxon>Glycomycetaceae</taxon>
        <taxon>Salininema</taxon>
    </lineage>
</organism>
<protein>
    <submittedName>
        <fullName evidence="3">Uncharacterized protein</fullName>
    </submittedName>
</protein>
<comment type="caution">
    <text evidence="3">The sequence shown here is derived from an EMBL/GenBank/DDBJ whole genome shotgun (WGS) entry which is preliminary data.</text>
</comment>
<evidence type="ECO:0000256" key="2">
    <source>
        <dbReference type="SAM" id="Phobius"/>
    </source>
</evidence>
<keyword evidence="2" id="KW-0472">Membrane</keyword>
<dbReference type="RefSeq" id="WP_380624328.1">
    <property type="nucleotide sequence ID" value="NZ_JBHSDK010000030.1"/>
</dbReference>
<dbReference type="Proteomes" id="UP001595823">
    <property type="component" value="Unassembled WGS sequence"/>
</dbReference>
<feature type="transmembrane region" description="Helical" evidence="2">
    <location>
        <begin position="147"/>
        <end position="171"/>
    </location>
</feature>
<sequence>MSRTIGPFRGVSTLRVEGAYELCAGVDGEGRPVEILTLGSSSSKDPSRRAMLMDAVAWAHANSGIDDSPILEADLNADQPYVVVFQDEGRRGAERILERLLALGPATGRLPRPQVPGSTATKFISSMPPAPPKAVVKRRRKSMVRPLILSLLSAVLLFALTGGAWMLWAAFKPGSDEGARPPAADAGQKEDGVPEWNPDAPSESLGGETFDDEKTQTFAVEGWPVAFRVPAEFKCGSDGGEVECETPEGGTFSVEWSACEGCGKEKKRQVRSEMELQPMRDVGNPRVAFQHSQLAEEWHAQGSFFTDGLPGREDVDGHVVVTVAVPDDDKSEAQKALNDVLNQTLAAKF</sequence>
<keyword evidence="2" id="KW-0812">Transmembrane</keyword>
<evidence type="ECO:0000256" key="1">
    <source>
        <dbReference type="SAM" id="MobiDB-lite"/>
    </source>
</evidence>
<keyword evidence="2" id="KW-1133">Transmembrane helix</keyword>
<feature type="region of interest" description="Disordered" evidence="1">
    <location>
        <begin position="176"/>
        <end position="204"/>
    </location>
</feature>
<dbReference type="EMBL" id="JBHSDK010000030">
    <property type="protein sequence ID" value="MFC4337384.1"/>
    <property type="molecule type" value="Genomic_DNA"/>
</dbReference>